<evidence type="ECO:0000256" key="7">
    <source>
        <dbReference type="SAM" id="SignalP"/>
    </source>
</evidence>
<dbReference type="Pfam" id="PF01297">
    <property type="entry name" value="ZnuA"/>
    <property type="match status" value="1"/>
</dbReference>
<protein>
    <recommendedName>
        <fullName evidence="2">High-affinity zinc uptake system protein ZnuA</fullName>
    </recommendedName>
</protein>
<dbReference type="PANTHER" id="PTHR42953:SF3">
    <property type="entry name" value="HIGH-AFFINITY ZINC UPTAKE SYSTEM PROTEIN ZNUA"/>
    <property type="match status" value="1"/>
</dbReference>
<sequence>MMTFRRLLASAAISLALSPALATGSLAEPRVVASIKPVHSLVAAVMEGVGTPDLIVSGAASPHSYALKPSQASALEDADLVFWIGHELETFLEKPIETIGARARVVELMDSDGLVKLPFRTGGAFEAHAHEDHDGEEGHAGHDDDGHDDHDGHEAAHHDDKDDHADGHAAHDDHDKHDDHGDHDAHGGFDAHVWLDPMNAKIFVGAISEALIESDPANAAAYAANAARVEKQLNGLVSEITASLVPVHDKGFIVFHDAYQYFEKRFGISAAGSVTVNPEVRPGAERVSAIHDKIAELGATCVFAEPQFESRLIDVVVEGSDARTATIDPLGAALEDGPELYFEVIRGMAGSIRDCLAPDAK</sequence>
<name>A0ABT3YEG4_9HYPH</name>
<keyword evidence="5" id="KW-0864">Zinc transport</keyword>
<evidence type="ECO:0000313" key="8">
    <source>
        <dbReference type="EMBL" id="MCY0094284.1"/>
    </source>
</evidence>
<keyword evidence="4 7" id="KW-0732">Signal</keyword>
<evidence type="ECO:0000256" key="2">
    <source>
        <dbReference type="ARBA" id="ARBA00015915"/>
    </source>
</evidence>
<evidence type="ECO:0000256" key="4">
    <source>
        <dbReference type="ARBA" id="ARBA00022729"/>
    </source>
</evidence>
<dbReference type="EMBL" id="JAOVZQ010000001">
    <property type="protein sequence ID" value="MCY0094284.1"/>
    <property type="molecule type" value="Genomic_DNA"/>
</dbReference>
<feature type="chain" id="PRO_5047294461" description="High-affinity zinc uptake system protein ZnuA" evidence="7">
    <location>
        <begin position="23"/>
        <end position="361"/>
    </location>
</feature>
<accession>A0ABT3YEG4</accession>
<keyword evidence="5" id="KW-0406">Ion transport</keyword>
<evidence type="ECO:0000256" key="1">
    <source>
        <dbReference type="ARBA" id="ARBA00011028"/>
    </source>
</evidence>
<dbReference type="Gene3D" id="3.40.50.1980">
    <property type="entry name" value="Nitrogenase molybdenum iron protein domain"/>
    <property type="match status" value="2"/>
</dbReference>
<keyword evidence="5" id="KW-0862">Zinc</keyword>
<feature type="signal peptide" evidence="7">
    <location>
        <begin position="1"/>
        <end position="22"/>
    </location>
</feature>
<dbReference type="InterPro" id="IPR006127">
    <property type="entry name" value="ZnuA-like"/>
</dbReference>
<evidence type="ECO:0000256" key="5">
    <source>
        <dbReference type="ARBA" id="ARBA00022906"/>
    </source>
</evidence>
<comment type="caution">
    <text evidence="8">The sequence shown here is derived from an EMBL/GenBank/DDBJ whole genome shotgun (WGS) entry which is preliminary data.</text>
</comment>
<keyword evidence="3" id="KW-0813">Transport</keyword>
<reference evidence="8" key="1">
    <citation type="submission" date="2022-10" db="EMBL/GenBank/DDBJ databases">
        <title>Hoeflea sp. J2-29, isolated from marine algae.</title>
        <authorList>
            <person name="Kristyanto S."/>
            <person name="Kim J.M."/>
            <person name="Jeon C.O."/>
        </authorList>
    </citation>
    <scope>NUCLEOTIDE SEQUENCE</scope>
    <source>
        <strain evidence="8">J2-29</strain>
    </source>
</reference>
<dbReference type="InterPro" id="IPR050492">
    <property type="entry name" value="Bact_metal-bind_prot9"/>
</dbReference>
<keyword evidence="9" id="KW-1185">Reference proteome</keyword>
<evidence type="ECO:0000256" key="3">
    <source>
        <dbReference type="ARBA" id="ARBA00022448"/>
    </source>
</evidence>
<proteinExistence type="inferred from homology"/>
<gene>
    <name evidence="8" type="ORF">OEG82_09640</name>
</gene>
<dbReference type="SUPFAM" id="SSF53807">
    <property type="entry name" value="Helical backbone' metal receptor"/>
    <property type="match status" value="1"/>
</dbReference>
<evidence type="ECO:0000256" key="6">
    <source>
        <dbReference type="SAM" id="MobiDB-lite"/>
    </source>
</evidence>
<evidence type="ECO:0000313" key="9">
    <source>
        <dbReference type="Proteomes" id="UP001081283"/>
    </source>
</evidence>
<dbReference type="RefSeq" id="WP_267612229.1">
    <property type="nucleotide sequence ID" value="NZ_JAOVZQ010000001.1"/>
</dbReference>
<feature type="region of interest" description="Disordered" evidence="6">
    <location>
        <begin position="133"/>
        <end position="184"/>
    </location>
</feature>
<organism evidence="8 9">
    <name type="scientific">Hoeflea ulvae</name>
    <dbReference type="NCBI Taxonomy" id="2983764"/>
    <lineage>
        <taxon>Bacteria</taxon>
        <taxon>Pseudomonadati</taxon>
        <taxon>Pseudomonadota</taxon>
        <taxon>Alphaproteobacteria</taxon>
        <taxon>Hyphomicrobiales</taxon>
        <taxon>Rhizobiaceae</taxon>
        <taxon>Hoeflea</taxon>
    </lineage>
</organism>
<dbReference type="Proteomes" id="UP001081283">
    <property type="component" value="Unassembled WGS sequence"/>
</dbReference>
<comment type="similarity">
    <text evidence="1">Belongs to the bacterial solute-binding protein 9 family.</text>
</comment>
<dbReference type="PANTHER" id="PTHR42953">
    <property type="entry name" value="HIGH-AFFINITY ZINC UPTAKE SYSTEM PROTEIN ZNUA-RELATED"/>
    <property type="match status" value="1"/>
</dbReference>